<gene>
    <name evidence="1" type="ORF">DHEL01_v212656</name>
</gene>
<dbReference type="InParanoid" id="A0A2P5HFD1"/>
<proteinExistence type="predicted"/>
<dbReference type="Proteomes" id="UP000094444">
    <property type="component" value="Unassembled WGS sequence"/>
</dbReference>
<organism evidence="1 2">
    <name type="scientific">Diaporthe helianthi</name>
    <dbReference type="NCBI Taxonomy" id="158607"/>
    <lineage>
        <taxon>Eukaryota</taxon>
        <taxon>Fungi</taxon>
        <taxon>Dikarya</taxon>
        <taxon>Ascomycota</taxon>
        <taxon>Pezizomycotina</taxon>
        <taxon>Sordariomycetes</taxon>
        <taxon>Sordariomycetidae</taxon>
        <taxon>Diaporthales</taxon>
        <taxon>Diaporthaceae</taxon>
        <taxon>Diaporthe</taxon>
    </lineage>
</organism>
<dbReference type="AlphaFoldDB" id="A0A2P5HFD1"/>
<dbReference type="EMBL" id="MAVT02002871">
    <property type="protein sequence ID" value="POS68951.1"/>
    <property type="molecule type" value="Genomic_DNA"/>
</dbReference>
<comment type="caution">
    <text evidence="1">The sequence shown here is derived from an EMBL/GenBank/DDBJ whole genome shotgun (WGS) entry which is preliminary data.</text>
</comment>
<sequence length="217" mass="24655">MPGDTIAACATEIRWGSWSVRMALALKTVQAGLKCALFGTLHASNMRYQDLSAESRFEGWRMFSSLLDQLPKALPHLRYLHLTLRGEWFPPQMAVNDIVRHSETAMLGPIDSMVRELYRTNSGWTSTRYIVAIPANVFHTRLSLISPALDHESQVVFEPSPNRKLVWRSLESERNGQDYMNNREGYWLEDGSDKVRRQMSAVHADGVPIPGLLLGDW</sequence>
<keyword evidence="2" id="KW-1185">Reference proteome</keyword>
<accession>A0A2P5HFD1</accession>
<reference evidence="1" key="1">
    <citation type="submission" date="2017-09" db="EMBL/GenBank/DDBJ databases">
        <title>Polyketide synthases of a Diaporthe helianthi virulent isolate.</title>
        <authorList>
            <person name="Baroncelli R."/>
        </authorList>
    </citation>
    <scope>NUCLEOTIDE SEQUENCE [LARGE SCALE GENOMIC DNA]</scope>
    <source>
        <strain evidence="1">7/96</strain>
    </source>
</reference>
<evidence type="ECO:0000313" key="2">
    <source>
        <dbReference type="Proteomes" id="UP000094444"/>
    </source>
</evidence>
<name>A0A2P5HFD1_DIAHE</name>
<dbReference type="OrthoDB" id="5222182at2759"/>
<evidence type="ECO:0000313" key="1">
    <source>
        <dbReference type="EMBL" id="POS68951.1"/>
    </source>
</evidence>
<protein>
    <submittedName>
        <fullName evidence="1">Uncharacterized protein</fullName>
    </submittedName>
</protein>